<dbReference type="InterPro" id="IPR000866">
    <property type="entry name" value="AhpC/TSA"/>
</dbReference>
<keyword evidence="2" id="KW-0560">Oxidoreductase</keyword>
<evidence type="ECO:0000259" key="1">
    <source>
        <dbReference type="PROSITE" id="PS51352"/>
    </source>
</evidence>
<dbReference type="Pfam" id="PF00578">
    <property type="entry name" value="AhpC-TSA"/>
    <property type="match status" value="1"/>
</dbReference>
<dbReference type="RefSeq" id="WP_215999024.1">
    <property type="nucleotide sequence ID" value="NZ_JAUFQI010000001.1"/>
</dbReference>
<dbReference type="PANTHER" id="PTHR42852">
    <property type="entry name" value="THIOL:DISULFIDE INTERCHANGE PROTEIN DSBE"/>
    <property type="match status" value="1"/>
</dbReference>
<dbReference type="InterPro" id="IPR013766">
    <property type="entry name" value="Thioredoxin_domain"/>
</dbReference>
<accession>A0ABV7WWX2</accession>
<reference evidence="3" key="1">
    <citation type="journal article" date="2019" name="Int. J. Syst. Evol. Microbiol.">
        <title>The Global Catalogue of Microorganisms (GCM) 10K type strain sequencing project: providing services to taxonomists for standard genome sequencing and annotation.</title>
        <authorList>
            <consortium name="The Broad Institute Genomics Platform"/>
            <consortium name="The Broad Institute Genome Sequencing Center for Infectious Disease"/>
            <person name="Wu L."/>
            <person name="Ma J."/>
        </authorList>
    </citation>
    <scope>NUCLEOTIDE SEQUENCE [LARGE SCALE GENOMIC DNA]</scope>
    <source>
        <strain evidence="3">CECT 8288</strain>
    </source>
</reference>
<evidence type="ECO:0000313" key="3">
    <source>
        <dbReference type="Proteomes" id="UP001595710"/>
    </source>
</evidence>
<protein>
    <submittedName>
        <fullName evidence="2">Peroxiredoxin family protein</fullName>
        <ecNumber evidence="2">1.11.1.24</ecNumber>
    </submittedName>
</protein>
<dbReference type="EC" id="1.11.1.24" evidence="2"/>
<organism evidence="2 3">
    <name type="scientific">Reinekea marina</name>
    <dbReference type="NCBI Taxonomy" id="1310421"/>
    <lineage>
        <taxon>Bacteria</taxon>
        <taxon>Pseudomonadati</taxon>
        <taxon>Pseudomonadota</taxon>
        <taxon>Gammaproteobacteria</taxon>
        <taxon>Oceanospirillales</taxon>
        <taxon>Saccharospirillaceae</taxon>
        <taxon>Reinekea</taxon>
    </lineage>
</organism>
<dbReference type="GO" id="GO:0140824">
    <property type="term" value="F:thioredoxin-dependent peroxiredoxin activity"/>
    <property type="evidence" value="ECO:0007669"/>
    <property type="project" value="UniProtKB-EC"/>
</dbReference>
<keyword evidence="3" id="KW-1185">Reference proteome</keyword>
<dbReference type="EMBL" id="JBHRYN010000012">
    <property type="protein sequence ID" value="MFC3702370.1"/>
    <property type="molecule type" value="Genomic_DNA"/>
</dbReference>
<dbReference type="InterPro" id="IPR050553">
    <property type="entry name" value="Thioredoxin_ResA/DsbE_sf"/>
</dbReference>
<comment type="caution">
    <text evidence="2">The sequence shown here is derived from an EMBL/GenBank/DDBJ whole genome shotgun (WGS) entry which is preliminary data.</text>
</comment>
<feature type="domain" description="Thioredoxin" evidence="1">
    <location>
        <begin position="3"/>
        <end position="177"/>
    </location>
</feature>
<name>A0ABV7WWX2_9GAMM</name>
<evidence type="ECO:0000313" key="2">
    <source>
        <dbReference type="EMBL" id="MFC3702370.1"/>
    </source>
</evidence>
<proteinExistence type="predicted"/>
<gene>
    <name evidence="2" type="ORF">ACFOND_12025</name>
</gene>
<dbReference type="PROSITE" id="PS51352">
    <property type="entry name" value="THIOREDOXIN_2"/>
    <property type="match status" value="1"/>
</dbReference>
<dbReference type="Proteomes" id="UP001595710">
    <property type="component" value="Unassembled WGS sequence"/>
</dbReference>
<sequence>MRLSPPCPSIDFSTTDVFGKPIQLSDYQGKKVMLAFFRDAACPFCNLRVYELTHKYKVWQDSNLEIIAVFSSPADEVRKYVAKHPRPFKLVSDADLDIYNRYGVEHSTSALFKALFFKLPRIIKGMIKGGYPQPNPHVKLVPADFLIGKTGKIEQVWYGKDTSDHMPIEQVERFVAS</sequence>
<dbReference type="PANTHER" id="PTHR42852:SF13">
    <property type="entry name" value="PROTEIN DIPZ"/>
    <property type="match status" value="1"/>
</dbReference>
<keyword evidence="2" id="KW-0575">Peroxidase</keyword>